<keyword evidence="3" id="KW-1185">Reference proteome</keyword>
<gene>
    <name evidence="2" type="ORF">Taro_041775</name>
</gene>
<dbReference type="EMBL" id="NMUH01004237">
    <property type="protein sequence ID" value="MQM08914.1"/>
    <property type="molecule type" value="Genomic_DNA"/>
</dbReference>
<dbReference type="Proteomes" id="UP000652761">
    <property type="component" value="Unassembled WGS sequence"/>
</dbReference>
<evidence type="ECO:0000256" key="1">
    <source>
        <dbReference type="SAM" id="MobiDB-lite"/>
    </source>
</evidence>
<organism evidence="2 3">
    <name type="scientific">Colocasia esculenta</name>
    <name type="common">Wild taro</name>
    <name type="synonym">Arum esculentum</name>
    <dbReference type="NCBI Taxonomy" id="4460"/>
    <lineage>
        <taxon>Eukaryota</taxon>
        <taxon>Viridiplantae</taxon>
        <taxon>Streptophyta</taxon>
        <taxon>Embryophyta</taxon>
        <taxon>Tracheophyta</taxon>
        <taxon>Spermatophyta</taxon>
        <taxon>Magnoliopsida</taxon>
        <taxon>Liliopsida</taxon>
        <taxon>Araceae</taxon>
        <taxon>Aroideae</taxon>
        <taxon>Colocasieae</taxon>
        <taxon>Colocasia</taxon>
    </lineage>
</organism>
<accession>A0A843WY68</accession>
<sequence>MKKQPFSPGGDQAHDRNTRLPRSRPKCYALPPPRAQVPVPQTQDHGDPTFLEETVESDSERGE</sequence>
<dbReference type="AlphaFoldDB" id="A0A843WY68"/>
<proteinExistence type="predicted"/>
<comment type="caution">
    <text evidence="2">The sequence shown here is derived from an EMBL/GenBank/DDBJ whole genome shotgun (WGS) entry which is preliminary data.</text>
</comment>
<protein>
    <submittedName>
        <fullName evidence="2">Uncharacterized protein</fullName>
    </submittedName>
</protein>
<reference evidence="2" key="1">
    <citation type="submission" date="2017-07" db="EMBL/GenBank/DDBJ databases">
        <title>Taro Niue Genome Assembly and Annotation.</title>
        <authorList>
            <person name="Atibalentja N."/>
            <person name="Keating K."/>
            <person name="Fields C.J."/>
        </authorList>
    </citation>
    <scope>NUCLEOTIDE SEQUENCE</scope>
    <source>
        <strain evidence="2">Niue_2</strain>
        <tissue evidence="2">Leaf</tissue>
    </source>
</reference>
<feature type="region of interest" description="Disordered" evidence="1">
    <location>
        <begin position="1"/>
        <end position="63"/>
    </location>
</feature>
<evidence type="ECO:0000313" key="2">
    <source>
        <dbReference type="EMBL" id="MQM08914.1"/>
    </source>
</evidence>
<evidence type="ECO:0000313" key="3">
    <source>
        <dbReference type="Proteomes" id="UP000652761"/>
    </source>
</evidence>
<name>A0A843WY68_COLES</name>